<proteinExistence type="predicted"/>
<accession>A0ABP0S383</accession>
<feature type="compositionally biased region" description="Basic and acidic residues" evidence="1">
    <location>
        <begin position="205"/>
        <end position="216"/>
    </location>
</feature>
<feature type="compositionally biased region" description="Basic residues" evidence="1">
    <location>
        <begin position="1"/>
        <end position="15"/>
    </location>
</feature>
<dbReference type="EMBL" id="CAXAMM010042796">
    <property type="protein sequence ID" value="CAK9106807.1"/>
    <property type="molecule type" value="Genomic_DNA"/>
</dbReference>
<evidence type="ECO:0000313" key="3">
    <source>
        <dbReference type="Proteomes" id="UP001642464"/>
    </source>
</evidence>
<evidence type="ECO:0000313" key="2">
    <source>
        <dbReference type="EMBL" id="CAK9106807.1"/>
    </source>
</evidence>
<feature type="region of interest" description="Disordered" evidence="1">
    <location>
        <begin position="205"/>
        <end position="259"/>
    </location>
</feature>
<feature type="compositionally biased region" description="Low complexity" evidence="1">
    <location>
        <begin position="24"/>
        <end position="36"/>
    </location>
</feature>
<name>A0ABP0S383_9DINO</name>
<feature type="compositionally biased region" description="Basic and acidic residues" evidence="1">
    <location>
        <begin position="64"/>
        <end position="78"/>
    </location>
</feature>
<protein>
    <submittedName>
        <fullName evidence="2">149 kDa protein</fullName>
    </submittedName>
</protein>
<feature type="region of interest" description="Disordered" evidence="1">
    <location>
        <begin position="1"/>
        <end position="78"/>
    </location>
</feature>
<sequence length="259" mass="28350">MVKKVKKSSLKKKNNISKADTDGSPKVSPKPKSLKAVKAEDGKAPPEEDVTSGKTARKVQHKAPKAESVESVKSSEKDKAALAAEAAEEILKKIAVPDAQKSGAFVLSNWHLKYKDVLGQYKKFVKSCDKLQVIEQDNGKYIIQRAGDKTKPPPLQSGKDVANMKKDWKQLLLSAWNVYSQATPAQERNVEVFISALPRGVRHMKPETEAGKDPAASEKAVPKAVPKPEKAGKKQKKNVKDVKVKVKLTKKVAKGKKKA</sequence>
<feature type="compositionally biased region" description="Basic residues" evidence="1">
    <location>
        <begin position="245"/>
        <end position="259"/>
    </location>
</feature>
<feature type="compositionally biased region" description="Basic and acidic residues" evidence="1">
    <location>
        <begin position="226"/>
        <end position="244"/>
    </location>
</feature>
<gene>
    <name evidence="2" type="ORF">SCF082_LOCUS49741</name>
</gene>
<comment type="caution">
    <text evidence="2">The sequence shown here is derived from an EMBL/GenBank/DDBJ whole genome shotgun (WGS) entry which is preliminary data.</text>
</comment>
<organism evidence="2 3">
    <name type="scientific">Durusdinium trenchii</name>
    <dbReference type="NCBI Taxonomy" id="1381693"/>
    <lineage>
        <taxon>Eukaryota</taxon>
        <taxon>Sar</taxon>
        <taxon>Alveolata</taxon>
        <taxon>Dinophyceae</taxon>
        <taxon>Suessiales</taxon>
        <taxon>Symbiodiniaceae</taxon>
        <taxon>Durusdinium</taxon>
    </lineage>
</organism>
<evidence type="ECO:0000256" key="1">
    <source>
        <dbReference type="SAM" id="MobiDB-lite"/>
    </source>
</evidence>
<keyword evidence="3" id="KW-1185">Reference proteome</keyword>
<reference evidence="2 3" key="1">
    <citation type="submission" date="2024-02" db="EMBL/GenBank/DDBJ databases">
        <authorList>
            <person name="Chen Y."/>
            <person name="Shah S."/>
            <person name="Dougan E. K."/>
            <person name="Thang M."/>
            <person name="Chan C."/>
        </authorList>
    </citation>
    <scope>NUCLEOTIDE SEQUENCE [LARGE SCALE GENOMIC DNA]</scope>
</reference>
<feature type="compositionally biased region" description="Basic and acidic residues" evidence="1">
    <location>
        <begin position="37"/>
        <end position="46"/>
    </location>
</feature>
<dbReference type="Proteomes" id="UP001642464">
    <property type="component" value="Unassembled WGS sequence"/>
</dbReference>